<dbReference type="Proteomes" id="UP000246740">
    <property type="component" value="Unassembled WGS sequence"/>
</dbReference>
<dbReference type="InParanoid" id="A0A317XXI9"/>
<dbReference type="GO" id="GO:0005739">
    <property type="term" value="C:mitochondrion"/>
    <property type="evidence" value="ECO:0007669"/>
    <property type="project" value="TreeGrafter"/>
</dbReference>
<dbReference type="PANTHER" id="PTHR11803:SF58">
    <property type="entry name" value="PROTEIN HMF1-RELATED"/>
    <property type="match status" value="1"/>
</dbReference>
<dbReference type="OrthoDB" id="309640at2759"/>
<feature type="non-terminal residue" evidence="2">
    <location>
        <position position="136"/>
    </location>
</feature>
<gene>
    <name evidence="2" type="ORF">BCV70DRAFT_148984</name>
</gene>
<evidence type="ECO:0000313" key="3">
    <source>
        <dbReference type="Proteomes" id="UP000246740"/>
    </source>
</evidence>
<dbReference type="InterPro" id="IPR006056">
    <property type="entry name" value="RidA"/>
</dbReference>
<dbReference type="FunFam" id="3.30.1330.40:FF:000001">
    <property type="entry name" value="L-PSP family endoribonuclease"/>
    <property type="match status" value="1"/>
</dbReference>
<dbReference type="EMBL" id="KZ819188">
    <property type="protein sequence ID" value="PWZ03005.1"/>
    <property type="molecule type" value="Genomic_DNA"/>
</dbReference>
<accession>A0A317XXI9</accession>
<dbReference type="InterPro" id="IPR035959">
    <property type="entry name" value="RutC-like_sf"/>
</dbReference>
<protein>
    <submittedName>
        <fullName evidence="2">YjgF-like protein</fullName>
    </submittedName>
</protein>
<keyword evidence="3" id="KW-1185">Reference proteome</keyword>
<dbReference type="InterPro" id="IPR019897">
    <property type="entry name" value="RidA_CS"/>
</dbReference>
<dbReference type="PANTHER" id="PTHR11803">
    <property type="entry name" value="2-IMINOBUTANOATE/2-IMINOPROPANOATE DEAMINASE RIDA"/>
    <property type="match status" value="1"/>
</dbReference>
<dbReference type="FunCoup" id="A0A317XXI9">
    <property type="interactions" value="206"/>
</dbReference>
<dbReference type="AlphaFoldDB" id="A0A317XXI9"/>
<reference evidence="2 3" key="1">
    <citation type="journal article" date="2018" name="Mol. Biol. Evol.">
        <title>Broad Genomic Sampling Reveals a Smut Pathogenic Ancestry of the Fungal Clade Ustilaginomycotina.</title>
        <authorList>
            <person name="Kijpornyongpan T."/>
            <person name="Mondo S.J."/>
            <person name="Barry K."/>
            <person name="Sandor L."/>
            <person name="Lee J."/>
            <person name="Lipzen A."/>
            <person name="Pangilinan J."/>
            <person name="LaButti K."/>
            <person name="Hainaut M."/>
            <person name="Henrissat B."/>
            <person name="Grigoriev I.V."/>
            <person name="Spatafora J.W."/>
            <person name="Aime M.C."/>
        </authorList>
    </citation>
    <scope>NUCLEOTIDE SEQUENCE [LARGE SCALE GENOMIC DNA]</scope>
    <source>
        <strain evidence="2 3">MCA 3645</strain>
    </source>
</reference>
<dbReference type="InterPro" id="IPR006175">
    <property type="entry name" value="YjgF/YER057c/UK114"/>
</dbReference>
<dbReference type="NCBIfam" id="TIGR00004">
    <property type="entry name" value="Rid family detoxifying hydrolase"/>
    <property type="match status" value="1"/>
</dbReference>
<feature type="non-terminal residue" evidence="2">
    <location>
        <position position="1"/>
    </location>
</feature>
<dbReference type="Pfam" id="PF01042">
    <property type="entry name" value="Ribonuc_L-PSP"/>
    <property type="match status" value="1"/>
</dbReference>
<dbReference type="PROSITE" id="PS01094">
    <property type="entry name" value="UPF0076"/>
    <property type="match status" value="1"/>
</dbReference>
<organism evidence="2 3">
    <name type="scientific">Testicularia cyperi</name>
    <dbReference type="NCBI Taxonomy" id="1882483"/>
    <lineage>
        <taxon>Eukaryota</taxon>
        <taxon>Fungi</taxon>
        <taxon>Dikarya</taxon>
        <taxon>Basidiomycota</taxon>
        <taxon>Ustilaginomycotina</taxon>
        <taxon>Ustilaginomycetes</taxon>
        <taxon>Ustilaginales</taxon>
        <taxon>Anthracoideaceae</taxon>
        <taxon>Testicularia</taxon>
    </lineage>
</organism>
<dbReference type="SUPFAM" id="SSF55298">
    <property type="entry name" value="YjgF-like"/>
    <property type="match status" value="1"/>
</dbReference>
<evidence type="ECO:0000256" key="1">
    <source>
        <dbReference type="ARBA" id="ARBA00010552"/>
    </source>
</evidence>
<dbReference type="Gene3D" id="3.30.1330.40">
    <property type="entry name" value="RutC-like"/>
    <property type="match status" value="1"/>
</dbReference>
<sequence>STSAVSNMSSPYKVITTAEAPSAVGPYSQCIIHNGVAYVSGCIPFVPETMKLIEGGIEAQTEQAITNLFAVVKAAGSEPSHIIKTTVFMKDLNNFEKINVSDPRRFSPFKPARSAVEVARLPKDVGVEIECIAAVK</sequence>
<proteinExistence type="inferred from homology"/>
<dbReference type="STRING" id="1882483.A0A317XXI9"/>
<dbReference type="GO" id="GO:0005829">
    <property type="term" value="C:cytosol"/>
    <property type="evidence" value="ECO:0007669"/>
    <property type="project" value="TreeGrafter"/>
</dbReference>
<evidence type="ECO:0000313" key="2">
    <source>
        <dbReference type="EMBL" id="PWZ03005.1"/>
    </source>
</evidence>
<dbReference type="CDD" id="cd00448">
    <property type="entry name" value="YjgF_YER057c_UK114_family"/>
    <property type="match status" value="1"/>
</dbReference>
<dbReference type="GO" id="GO:0019239">
    <property type="term" value="F:deaminase activity"/>
    <property type="evidence" value="ECO:0007669"/>
    <property type="project" value="TreeGrafter"/>
</dbReference>
<name>A0A317XXI9_9BASI</name>
<comment type="similarity">
    <text evidence="1">Belongs to the RutC family.</text>
</comment>